<feature type="region of interest" description="Disordered" evidence="5">
    <location>
        <begin position="856"/>
        <end position="910"/>
    </location>
</feature>
<dbReference type="InterPro" id="IPR002625">
    <property type="entry name" value="Smr_dom"/>
</dbReference>
<feature type="compositionally biased region" description="Low complexity" evidence="5">
    <location>
        <begin position="414"/>
        <end position="439"/>
    </location>
</feature>
<dbReference type="Gene3D" id="3.30.1370.110">
    <property type="match status" value="1"/>
</dbReference>
<dbReference type="SMART" id="SM00463">
    <property type="entry name" value="SMR"/>
    <property type="match status" value="1"/>
</dbReference>
<dbReference type="Pfam" id="PF00488">
    <property type="entry name" value="MutS_V"/>
    <property type="match status" value="1"/>
</dbReference>
<dbReference type="InterPro" id="IPR045076">
    <property type="entry name" value="MutS"/>
</dbReference>
<keyword evidence="3" id="KW-0238">DNA-binding</keyword>
<dbReference type="Gene3D" id="3.40.50.300">
    <property type="entry name" value="P-loop containing nucleotide triphosphate hydrolases"/>
    <property type="match status" value="1"/>
</dbReference>
<dbReference type="PROSITE" id="PS00486">
    <property type="entry name" value="DNA_MISMATCH_REPAIR_2"/>
    <property type="match status" value="1"/>
</dbReference>
<dbReference type="AlphaFoldDB" id="A0A2P6U1F2"/>
<feature type="region of interest" description="Disordered" evidence="5">
    <location>
        <begin position="394"/>
        <end position="449"/>
    </location>
</feature>
<dbReference type="EMBL" id="LHPG02000003">
    <property type="protein sequence ID" value="PRW60146.1"/>
    <property type="molecule type" value="Genomic_DNA"/>
</dbReference>
<dbReference type="PANTHER" id="PTHR48466">
    <property type="entry name" value="OS10G0509000 PROTEIN-RELATED"/>
    <property type="match status" value="1"/>
</dbReference>
<evidence type="ECO:0000259" key="6">
    <source>
        <dbReference type="PROSITE" id="PS50828"/>
    </source>
</evidence>
<dbReference type="SUPFAM" id="SSF48334">
    <property type="entry name" value="DNA repair protein MutS, domain III"/>
    <property type="match status" value="1"/>
</dbReference>
<dbReference type="GO" id="GO:0004519">
    <property type="term" value="F:endonuclease activity"/>
    <property type="evidence" value="ECO:0007669"/>
    <property type="project" value="UniProtKB-KW"/>
</dbReference>
<keyword evidence="7" id="KW-0540">Nuclease</keyword>
<comment type="caution">
    <text evidence="7">The sequence shown here is derived from an EMBL/GenBank/DDBJ whole genome shotgun (WGS) entry which is preliminary data.</text>
</comment>
<dbReference type="InterPro" id="IPR036063">
    <property type="entry name" value="Smr_dom_sf"/>
</dbReference>
<feature type="coiled-coil region" evidence="4">
    <location>
        <begin position="687"/>
        <end position="728"/>
    </location>
</feature>
<dbReference type="PANTHER" id="PTHR48466:SF2">
    <property type="entry name" value="OS10G0509000 PROTEIN"/>
    <property type="match status" value="1"/>
</dbReference>
<dbReference type="SMART" id="SM00534">
    <property type="entry name" value="MUTSac"/>
    <property type="match status" value="1"/>
</dbReference>
<dbReference type="InterPro" id="IPR036187">
    <property type="entry name" value="DNA_mismatch_repair_MutS_sf"/>
</dbReference>
<feature type="compositionally biased region" description="Low complexity" evidence="5">
    <location>
        <begin position="856"/>
        <end position="872"/>
    </location>
</feature>
<dbReference type="InterPro" id="IPR007696">
    <property type="entry name" value="DNA_mismatch_repair_MutS_core"/>
</dbReference>
<feature type="compositionally biased region" description="Low complexity" evidence="5">
    <location>
        <begin position="880"/>
        <end position="899"/>
    </location>
</feature>
<proteinExistence type="predicted"/>
<accession>A0A2P6U1F2</accession>
<sequence length="993" mass="101782">MAGSVSLSSSNGASAAAAEQAAKVVAAEQESLTLLEWPALCRQVACFAQTPLGAEVAARGDLPIGRTQAESELLLQETAEAQRAQLGFKGVYDVRQAIDAAEGRRVLHPLVLGAIATTLEAAARLQAQLQQQAGAGSSGAAFPALQQLGAGFGDALPQLRQAIEQCIQPGEGRILDSASPALGEVRQARRANQAELRAEMDSWARQLHQKGVSERAQVVVRRERLCIPVRRGRQGELPKGSVTLAASESGNTLYLEPQPAVRLNNAEMALAGREQEEEAAVLTALSSLVAQHAQQLRALLRSVTALDVASARGRHGAWLGATQPPRFLSADKAAAGGAVRLPRAWHPLLLQPCLPPLPPLLLPEEPPAQLQEDALSGPLAALSLVPELAAAAAPGPISEVPQSKRSKGKGGASRGDSSSGSDEEPSSSNGSSSSSSRARLPQPVDLTVPPGVNVVAVTGPNTGGKTASLKALGLQCLMAKAGLFLPQAPALGAQQAAAAGEQQQLPPPPQQQQEGQQALLWFDRILADLGDGQSLQQSLSTFSGHVRRIRNVLAAATPQSLVLLDEVGSGTDPAEGAALAAALLERLQVSAALTYATTHHAELKELAATAPGFVNANVEFDVASLRPTYRLRWGTAGESNALAVAQGLGFSPDIVAAARQVAQELHHSGQTSGQRAAMLQASLVEQLEEAQAAARAAAAARSSAEAEAAAAQAEMAALQQQVAELKKAGKGLAAAAADAKQRAQQVVADAKAGRIDAKQAEGRLRGMEREAAPADAAAVKLFGLRAAAKGGMPADDGSSVLQEAPQGWLPTEGEAVRVLKMGGAVGRVVSAPSKSGGKVGVRVGAMTVELRLSDLAPAGSGQAPQPAAAPRRSGGGKGGSATSLKAAAAQLRARGSLSSSDDEDGSGSSGVALAIQTSRNTVDVRGQTADDAAAEVRNAVLAADSGMALFVVHGVGTGRVRAAVLKQLRGMQRVSKMEEAEASNGGCTVVYIR</sequence>
<evidence type="ECO:0000256" key="3">
    <source>
        <dbReference type="ARBA" id="ARBA00023125"/>
    </source>
</evidence>
<dbReference type="Proteomes" id="UP000239899">
    <property type="component" value="Unassembled WGS sequence"/>
</dbReference>
<evidence type="ECO:0000256" key="2">
    <source>
        <dbReference type="ARBA" id="ARBA00022840"/>
    </source>
</evidence>
<keyword evidence="1" id="KW-0547">Nucleotide-binding</keyword>
<evidence type="ECO:0000256" key="1">
    <source>
        <dbReference type="ARBA" id="ARBA00022741"/>
    </source>
</evidence>
<dbReference type="PROSITE" id="PS50828">
    <property type="entry name" value="SMR"/>
    <property type="match status" value="1"/>
</dbReference>
<dbReference type="InterPro" id="IPR027417">
    <property type="entry name" value="P-loop_NTPase"/>
</dbReference>
<keyword evidence="7" id="KW-0255">Endonuclease</keyword>
<organism evidence="7 8">
    <name type="scientific">Chlorella sorokiniana</name>
    <name type="common">Freshwater green alga</name>
    <dbReference type="NCBI Taxonomy" id="3076"/>
    <lineage>
        <taxon>Eukaryota</taxon>
        <taxon>Viridiplantae</taxon>
        <taxon>Chlorophyta</taxon>
        <taxon>core chlorophytes</taxon>
        <taxon>Trebouxiophyceae</taxon>
        <taxon>Chlorellales</taxon>
        <taxon>Chlorellaceae</taxon>
        <taxon>Chlorella clade</taxon>
        <taxon>Chlorella</taxon>
    </lineage>
</organism>
<dbReference type="GO" id="GO:0005524">
    <property type="term" value="F:ATP binding"/>
    <property type="evidence" value="ECO:0007669"/>
    <property type="project" value="UniProtKB-KW"/>
</dbReference>
<evidence type="ECO:0000256" key="4">
    <source>
        <dbReference type="SAM" id="Coils"/>
    </source>
</evidence>
<reference evidence="7 8" key="1">
    <citation type="journal article" date="2018" name="Plant J.">
        <title>Genome sequences of Chlorella sorokiniana UTEX 1602 and Micractinium conductrix SAG 241.80: implications to maltose excretion by a green alga.</title>
        <authorList>
            <person name="Arriola M.B."/>
            <person name="Velmurugan N."/>
            <person name="Zhang Y."/>
            <person name="Plunkett M.H."/>
            <person name="Hondzo H."/>
            <person name="Barney B.M."/>
        </authorList>
    </citation>
    <scope>NUCLEOTIDE SEQUENCE [LARGE SCALE GENOMIC DNA]</scope>
    <source>
        <strain evidence="8">UTEX 1602</strain>
    </source>
</reference>
<protein>
    <submittedName>
        <fullName evidence="7">Endonuclease 2</fullName>
    </submittedName>
</protein>
<keyword evidence="7" id="KW-0378">Hydrolase</keyword>
<feature type="domain" description="Smr" evidence="6">
    <location>
        <begin position="922"/>
        <end position="993"/>
    </location>
</feature>
<name>A0A2P6U1F2_CHLSO</name>
<dbReference type="GO" id="GO:0006298">
    <property type="term" value="P:mismatch repair"/>
    <property type="evidence" value="ECO:0007669"/>
    <property type="project" value="InterPro"/>
</dbReference>
<dbReference type="InterPro" id="IPR000432">
    <property type="entry name" value="DNA_mismatch_repair_MutS_C"/>
</dbReference>
<dbReference type="STRING" id="3076.A0A2P6U1F2"/>
<dbReference type="Pfam" id="PF01713">
    <property type="entry name" value="Smr"/>
    <property type="match status" value="1"/>
</dbReference>
<keyword evidence="2" id="KW-0067">ATP-binding</keyword>
<dbReference type="GO" id="GO:0140664">
    <property type="term" value="F:ATP-dependent DNA damage sensor activity"/>
    <property type="evidence" value="ECO:0007669"/>
    <property type="project" value="InterPro"/>
</dbReference>
<dbReference type="GO" id="GO:0030983">
    <property type="term" value="F:mismatched DNA binding"/>
    <property type="evidence" value="ECO:0007669"/>
    <property type="project" value="InterPro"/>
</dbReference>
<keyword evidence="8" id="KW-1185">Reference proteome</keyword>
<dbReference type="OrthoDB" id="1924787at2759"/>
<evidence type="ECO:0000256" key="5">
    <source>
        <dbReference type="SAM" id="MobiDB-lite"/>
    </source>
</evidence>
<gene>
    <name evidence="7" type="ORF">C2E21_1400</name>
</gene>
<dbReference type="SUPFAM" id="SSF52540">
    <property type="entry name" value="P-loop containing nucleoside triphosphate hydrolases"/>
    <property type="match status" value="1"/>
</dbReference>
<keyword evidence="4" id="KW-0175">Coiled coil</keyword>
<evidence type="ECO:0000313" key="7">
    <source>
        <dbReference type="EMBL" id="PRW60146.1"/>
    </source>
</evidence>
<evidence type="ECO:0000313" key="8">
    <source>
        <dbReference type="Proteomes" id="UP000239899"/>
    </source>
</evidence>
<dbReference type="SMART" id="SM00533">
    <property type="entry name" value="MUTSd"/>
    <property type="match status" value="1"/>
</dbReference>